<evidence type="ECO:0000256" key="8">
    <source>
        <dbReference type="ARBA" id="ARBA00023235"/>
    </source>
</evidence>
<dbReference type="InterPro" id="IPR052447">
    <property type="entry name" value="Dermatan-Sulfate_Isomerase"/>
</dbReference>
<comment type="subcellular location">
    <subcellularLocation>
        <location evidence="1">Membrane</location>
        <topology evidence="1">Multi-pass membrane protein</topology>
    </subcellularLocation>
</comment>
<dbReference type="PANTHER" id="PTHR15532">
    <property type="match status" value="1"/>
</dbReference>
<dbReference type="Gene3D" id="1.50.10.100">
    <property type="entry name" value="Chondroitin AC/alginate lyase"/>
    <property type="match status" value="1"/>
</dbReference>
<dbReference type="GO" id="GO:0047757">
    <property type="term" value="F:chondroitin-glucuronate 5-epimerase activity"/>
    <property type="evidence" value="ECO:0007669"/>
    <property type="project" value="TreeGrafter"/>
</dbReference>
<protein>
    <recommendedName>
        <fullName evidence="12">Heparinase II N-terminal domain-containing protein</fullName>
    </recommendedName>
</protein>
<organism evidence="10 11">
    <name type="scientific">Etheostoma spectabile</name>
    <name type="common">orangethroat darter</name>
    <dbReference type="NCBI Taxonomy" id="54343"/>
    <lineage>
        <taxon>Eukaryota</taxon>
        <taxon>Metazoa</taxon>
        <taxon>Chordata</taxon>
        <taxon>Craniata</taxon>
        <taxon>Vertebrata</taxon>
        <taxon>Euteleostomi</taxon>
        <taxon>Actinopterygii</taxon>
        <taxon>Neopterygii</taxon>
        <taxon>Teleostei</taxon>
        <taxon>Neoteleostei</taxon>
        <taxon>Acanthomorphata</taxon>
        <taxon>Eupercaria</taxon>
        <taxon>Perciformes</taxon>
        <taxon>Percoidei</taxon>
        <taxon>Percidae</taxon>
        <taxon>Etheostomatinae</taxon>
        <taxon>Etheostoma</taxon>
    </lineage>
</organism>
<evidence type="ECO:0000256" key="1">
    <source>
        <dbReference type="ARBA" id="ARBA00004141"/>
    </source>
</evidence>
<evidence type="ECO:0000256" key="7">
    <source>
        <dbReference type="ARBA" id="ARBA00023180"/>
    </source>
</evidence>
<keyword evidence="5" id="KW-1133">Transmembrane helix</keyword>
<evidence type="ECO:0000256" key="9">
    <source>
        <dbReference type="SAM" id="MobiDB-lite"/>
    </source>
</evidence>
<feature type="region of interest" description="Disordered" evidence="9">
    <location>
        <begin position="403"/>
        <end position="422"/>
    </location>
</feature>
<keyword evidence="8" id="KW-0413">Isomerase</keyword>
<evidence type="ECO:0000256" key="4">
    <source>
        <dbReference type="ARBA" id="ARBA00022729"/>
    </source>
</evidence>
<evidence type="ECO:0000313" key="10">
    <source>
        <dbReference type="EMBL" id="KAA8583250.1"/>
    </source>
</evidence>
<evidence type="ECO:0000256" key="2">
    <source>
        <dbReference type="ARBA" id="ARBA00006556"/>
    </source>
</evidence>
<comment type="caution">
    <text evidence="10">The sequence shown here is derived from an EMBL/GenBank/DDBJ whole genome shotgun (WGS) entry which is preliminary data.</text>
</comment>
<evidence type="ECO:0008006" key="12">
    <source>
        <dbReference type="Google" id="ProtNLM"/>
    </source>
</evidence>
<keyword evidence="3" id="KW-0812">Transmembrane</keyword>
<gene>
    <name evidence="10" type="ORF">FQN60_015796</name>
</gene>
<sequence length="422" mass="48266">MEFTLMFRAEVLGQLLSFRKAQHFGFRRAVLLRQCHSPHSDETMRTYTRGAPTVFFISLLWPLLARLAAAEVDPSGGIPFMGGNYNGHPMLYFSRGDVEALQYAATGTHRDMARRIREAGESMLEHPEMYLPPWSPAEFSARWNEVYGNNLGVLSMFCVLYPHRAGALDLVKDYMERMASQPSWLVKDAPWDEVPLAHSLVGFATAYDFLYEYLNKGQQERFLQVIGNASRLMYEKSYVRGWGFQYLHNHQPTNCVALLTGSLVLSIMEKSMILLQDVTDGSLYEGVAYGTYTTRSLFQYMFLVQRHFAISHFDHPWLLKHFAFLYRTILPGFQRTVAIADSNYNWFYGPESQLVFLDRYVLRNGSGNWLADLIHQNRVMEGPGQAGKGQRYDPGLFPKPPSDFGTSQSQLRGGGTYERFPC</sequence>
<name>A0A5J5CS28_9PERO</name>
<evidence type="ECO:0000313" key="11">
    <source>
        <dbReference type="Proteomes" id="UP000327493"/>
    </source>
</evidence>
<dbReference type="GO" id="GO:0016020">
    <property type="term" value="C:membrane"/>
    <property type="evidence" value="ECO:0007669"/>
    <property type="project" value="UniProtKB-SubCell"/>
</dbReference>
<keyword evidence="4" id="KW-0732">Signal</keyword>
<dbReference type="AlphaFoldDB" id="A0A5J5CS28"/>
<keyword evidence="7" id="KW-0325">Glycoprotein</keyword>
<evidence type="ECO:0000256" key="5">
    <source>
        <dbReference type="ARBA" id="ARBA00022989"/>
    </source>
</evidence>
<dbReference type="PANTHER" id="PTHR15532:SF3">
    <property type="entry name" value="DERMATAN-SULFATE EPIMERASE"/>
    <property type="match status" value="1"/>
</dbReference>
<dbReference type="Proteomes" id="UP000327493">
    <property type="component" value="Chromosome 18"/>
</dbReference>
<dbReference type="SUPFAM" id="SSF48230">
    <property type="entry name" value="Chondroitin AC/alginate lyase"/>
    <property type="match status" value="1"/>
</dbReference>
<dbReference type="InterPro" id="IPR008929">
    <property type="entry name" value="Chondroitin_lyas"/>
</dbReference>
<evidence type="ECO:0000256" key="6">
    <source>
        <dbReference type="ARBA" id="ARBA00023136"/>
    </source>
</evidence>
<keyword evidence="6" id="KW-0472">Membrane</keyword>
<accession>A0A5J5CS28</accession>
<reference evidence="10 11" key="1">
    <citation type="submission" date="2019-08" db="EMBL/GenBank/DDBJ databases">
        <title>A chromosome-level genome assembly, high-density linkage maps, and genome scans reveal the genomic architecture of hybrid incompatibilities underlying speciation via character displacement in darters (Percidae: Etheostominae).</title>
        <authorList>
            <person name="Moran R.L."/>
            <person name="Catchen J.M."/>
            <person name="Fuller R.C."/>
        </authorList>
    </citation>
    <scope>NUCLEOTIDE SEQUENCE [LARGE SCALE GENOMIC DNA]</scope>
    <source>
        <strain evidence="10">EspeVRDwgs_2016</strain>
        <tissue evidence="10">Muscle</tissue>
    </source>
</reference>
<proteinExistence type="inferred from homology"/>
<dbReference type="EMBL" id="VOFY01000018">
    <property type="protein sequence ID" value="KAA8583250.1"/>
    <property type="molecule type" value="Genomic_DNA"/>
</dbReference>
<comment type="similarity">
    <text evidence="2">Belongs to the dermatan-sulfate isomerase family.</text>
</comment>
<evidence type="ECO:0000256" key="3">
    <source>
        <dbReference type="ARBA" id="ARBA00022692"/>
    </source>
</evidence>
<keyword evidence="11" id="KW-1185">Reference proteome</keyword>